<dbReference type="PROSITE" id="PS51182">
    <property type="entry name" value="C2_TENSIN"/>
    <property type="match status" value="1"/>
</dbReference>
<dbReference type="GO" id="GO:0006629">
    <property type="term" value="P:lipid metabolic process"/>
    <property type="evidence" value="ECO:0007669"/>
    <property type="project" value="UniProtKB-KW"/>
</dbReference>
<evidence type="ECO:0000256" key="2">
    <source>
        <dbReference type="ARBA" id="ARBA00022801"/>
    </source>
</evidence>
<evidence type="ECO:0000256" key="4">
    <source>
        <dbReference type="ARBA" id="ARBA00023098"/>
    </source>
</evidence>
<dbReference type="InterPro" id="IPR051281">
    <property type="entry name" value="Dual-spec_lipid-protein_phosph"/>
</dbReference>
<feature type="domain" description="C2 tensin-type" evidence="7">
    <location>
        <begin position="193"/>
        <end position="339"/>
    </location>
</feature>
<comment type="similarity">
    <text evidence="1">Belongs to the PTEN phosphatase protein family.</text>
</comment>
<dbReference type="PROSITE" id="PS51181">
    <property type="entry name" value="PPASE_TENSIN"/>
    <property type="match status" value="1"/>
</dbReference>
<dbReference type="AlphaFoldDB" id="A0A7S2W5I8"/>
<dbReference type="InterPro" id="IPR045101">
    <property type="entry name" value="PTP_PTEN"/>
</dbReference>
<feature type="domain" description="Phosphatase tensin-type" evidence="6">
    <location>
        <begin position="15"/>
        <end position="189"/>
    </location>
</feature>
<dbReference type="SUPFAM" id="SSF52799">
    <property type="entry name" value="(Phosphotyrosine protein) phosphatases II"/>
    <property type="match status" value="1"/>
</dbReference>
<evidence type="ECO:0000256" key="1">
    <source>
        <dbReference type="ARBA" id="ARBA00007881"/>
    </source>
</evidence>
<feature type="domain" description="Tyrosine specific protein phosphatases" evidence="5">
    <location>
        <begin position="106"/>
        <end position="163"/>
    </location>
</feature>
<dbReference type="InterPro" id="IPR035892">
    <property type="entry name" value="C2_domain_sf"/>
</dbReference>
<evidence type="ECO:0008006" key="9">
    <source>
        <dbReference type="Google" id="ProtNLM"/>
    </source>
</evidence>
<dbReference type="SMART" id="SM01326">
    <property type="entry name" value="PTEN_C2"/>
    <property type="match status" value="1"/>
</dbReference>
<proteinExistence type="inferred from homology"/>
<dbReference type="Gene3D" id="2.60.40.1110">
    <property type="match status" value="1"/>
</dbReference>
<accession>A0A7S2W5I8</accession>
<dbReference type="Pfam" id="PF22784">
    <property type="entry name" value="PTP-SAK"/>
    <property type="match status" value="1"/>
</dbReference>
<gene>
    <name evidence="8" type="ORF">QSP1433_LOCUS2383</name>
</gene>
<evidence type="ECO:0000259" key="7">
    <source>
        <dbReference type="PROSITE" id="PS51182"/>
    </source>
</evidence>
<dbReference type="SMART" id="SM01301">
    <property type="entry name" value="PTPlike_phytase"/>
    <property type="match status" value="1"/>
</dbReference>
<dbReference type="GO" id="GO:0005829">
    <property type="term" value="C:cytosol"/>
    <property type="evidence" value="ECO:0007669"/>
    <property type="project" value="TreeGrafter"/>
</dbReference>
<dbReference type="InterPro" id="IPR029023">
    <property type="entry name" value="Tensin_phosphatase"/>
</dbReference>
<dbReference type="PANTHER" id="PTHR12305">
    <property type="entry name" value="PHOSPHATASE WITH HOMOLOGY TO TENSIN"/>
    <property type="match status" value="1"/>
</dbReference>
<dbReference type="Gene3D" id="3.90.190.10">
    <property type="entry name" value="Protein tyrosine phosphatase superfamily"/>
    <property type="match status" value="1"/>
</dbReference>
<protein>
    <recommendedName>
        <fullName evidence="9">Phosphatidylinositol-3,4,5-trisphosphate 3-phosphatase</fullName>
    </recommendedName>
</protein>
<keyword evidence="4" id="KW-0443">Lipid metabolism</keyword>
<dbReference type="Pfam" id="PF10409">
    <property type="entry name" value="PTEN_C2"/>
    <property type="match status" value="1"/>
</dbReference>
<dbReference type="EMBL" id="HBHK01004013">
    <property type="protein sequence ID" value="CAD9668280.1"/>
    <property type="molecule type" value="Transcribed_RNA"/>
</dbReference>
<organism evidence="8">
    <name type="scientific">Mucochytrium quahogii</name>
    <dbReference type="NCBI Taxonomy" id="96639"/>
    <lineage>
        <taxon>Eukaryota</taxon>
        <taxon>Sar</taxon>
        <taxon>Stramenopiles</taxon>
        <taxon>Bigyra</taxon>
        <taxon>Labyrinthulomycetes</taxon>
        <taxon>Thraustochytrida</taxon>
        <taxon>Thraustochytriidae</taxon>
        <taxon>Mucochytrium</taxon>
    </lineage>
</organism>
<sequence>MNNVKALVSKKKRRFIDEKNGFNLDLSYIGGKDSQIIAMGYPAAGVEALYRNSMVEVQRFFEYFHKGNFAVYNLCSERQYDLTNFFDRSSRFGFDDHNPPPLEMIRPFCESVGEWLNEDPKHIAAIHCKAGKGRTGVMVSCYLVHSGRCSSAEEALAEFSRERTKNRKGVTIPSQMRYVHYYEQLLQRGSVTPYTYQITHVRFVTVPSFDNSLLGGGCDPFFDVTLSWFDKEASDAKSKRIYNYKKRVKKVRHFKKDERFVDLDCSMHNLLVTGDVKIQFFDKDRYAQSEKMFQVWFHTAFIENNYLCFEKSVIDKACKDKENKRFDANFKLEIFLHKVDQRLNASEMAGIDAEIEHQDS</sequence>
<keyword evidence="2" id="KW-0378">Hydrolase</keyword>
<dbReference type="CDD" id="cd14509">
    <property type="entry name" value="PTP_PTEN"/>
    <property type="match status" value="1"/>
</dbReference>
<dbReference type="PROSITE" id="PS50056">
    <property type="entry name" value="TYR_PHOSPHATASE_2"/>
    <property type="match status" value="1"/>
</dbReference>
<dbReference type="InterPro" id="IPR014020">
    <property type="entry name" value="Tensin_C2-dom"/>
</dbReference>
<evidence type="ECO:0000259" key="6">
    <source>
        <dbReference type="PROSITE" id="PS51181"/>
    </source>
</evidence>
<evidence type="ECO:0000259" key="5">
    <source>
        <dbReference type="PROSITE" id="PS50056"/>
    </source>
</evidence>
<name>A0A7S2W5I8_9STRA</name>
<evidence type="ECO:0000256" key="3">
    <source>
        <dbReference type="ARBA" id="ARBA00022912"/>
    </source>
</evidence>
<dbReference type="PROSITE" id="PS00383">
    <property type="entry name" value="TYR_PHOSPHATASE_1"/>
    <property type="match status" value="1"/>
</dbReference>
<reference evidence="8" key="1">
    <citation type="submission" date="2021-01" db="EMBL/GenBank/DDBJ databases">
        <authorList>
            <person name="Corre E."/>
            <person name="Pelletier E."/>
            <person name="Niang G."/>
            <person name="Scheremetjew M."/>
            <person name="Finn R."/>
            <person name="Kale V."/>
            <person name="Holt S."/>
            <person name="Cochrane G."/>
            <person name="Meng A."/>
            <person name="Brown T."/>
            <person name="Cohen L."/>
        </authorList>
    </citation>
    <scope>NUCLEOTIDE SEQUENCE</scope>
    <source>
        <strain evidence="8">NY070348D</strain>
    </source>
</reference>
<keyword evidence="3" id="KW-0904">Protein phosphatase</keyword>
<dbReference type="InterPro" id="IPR057023">
    <property type="entry name" value="PTP-SAK"/>
</dbReference>
<dbReference type="GO" id="GO:0016314">
    <property type="term" value="F:phosphatidylinositol-3,4,5-trisphosphate 3-phosphatase activity"/>
    <property type="evidence" value="ECO:0007669"/>
    <property type="project" value="TreeGrafter"/>
</dbReference>
<dbReference type="InterPro" id="IPR029021">
    <property type="entry name" value="Prot-tyrosine_phosphatase-like"/>
</dbReference>
<dbReference type="SUPFAM" id="SSF49562">
    <property type="entry name" value="C2 domain (Calcium/lipid-binding domain, CaLB)"/>
    <property type="match status" value="1"/>
</dbReference>
<evidence type="ECO:0000313" key="8">
    <source>
        <dbReference type="EMBL" id="CAD9668280.1"/>
    </source>
</evidence>
<dbReference type="GO" id="GO:0004721">
    <property type="term" value="F:phosphoprotein phosphatase activity"/>
    <property type="evidence" value="ECO:0007669"/>
    <property type="project" value="UniProtKB-KW"/>
</dbReference>
<dbReference type="InterPro" id="IPR000387">
    <property type="entry name" value="Tyr_Pase_dom"/>
</dbReference>
<dbReference type="InterPro" id="IPR016130">
    <property type="entry name" value="Tyr_Pase_AS"/>
</dbReference>